<sequence>MDDFLQNLHSPYWWLSVVTVGIFLSIVAAYATRGLDRLFRYFGKKWSDRSEKSKEKFARTVAALKKSPEARAAYFREEVRYRHTAIFGAVVATFLLGLLGAISIVEPNQAIAGKTVGSWEMGGLSAFVFAFYAISSCIVAFMSTASYSAAQSMARHLKAAEGHLLP</sequence>
<gene>
    <name evidence="2" type="ORF">QZM70_19745</name>
</gene>
<reference evidence="2" key="1">
    <citation type="submission" date="2023-07" db="EMBL/GenBank/DDBJ databases">
        <title>A collection of bacterial strains from the Burkholderia cepacia Research Laboratory and Repository.</title>
        <authorList>
            <person name="Lipuma J."/>
            <person name="Spilker T."/>
            <person name="Caverly L."/>
        </authorList>
    </citation>
    <scope>NUCLEOTIDE SEQUENCE</scope>
    <source>
        <strain evidence="2">AU45194</strain>
    </source>
</reference>
<feature type="transmembrane region" description="Helical" evidence="1">
    <location>
        <begin position="12"/>
        <end position="31"/>
    </location>
</feature>
<evidence type="ECO:0000256" key="1">
    <source>
        <dbReference type="SAM" id="Phobius"/>
    </source>
</evidence>
<evidence type="ECO:0008006" key="4">
    <source>
        <dbReference type="Google" id="ProtNLM"/>
    </source>
</evidence>
<dbReference type="RefSeq" id="WP_201316881.1">
    <property type="nucleotide sequence ID" value="NZ_JAUJQL010000010.1"/>
</dbReference>
<name>A0ABT8NVV5_9BURK</name>
<feature type="transmembrane region" description="Helical" evidence="1">
    <location>
        <begin position="125"/>
        <end position="150"/>
    </location>
</feature>
<proteinExistence type="predicted"/>
<keyword evidence="1" id="KW-0472">Membrane</keyword>
<dbReference type="EMBL" id="JAUJQL010000010">
    <property type="protein sequence ID" value="MDN7525185.1"/>
    <property type="molecule type" value="Genomic_DNA"/>
</dbReference>
<organism evidence="2 3">
    <name type="scientific">Burkholderia orbicola</name>
    <dbReference type="NCBI Taxonomy" id="2978683"/>
    <lineage>
        <taxon>Bacteria</taxon>
        <taxon>Pseudomonadati</taxon>
        <taxon>Pseudomonadota</taxon>
        <taxon>Betaproteobacteria</taxon>
        <taxon>Burkholderiales</taxon>
        <taxon>Burkholderiaceae</taxon>
        <taxon>Burkholderia</taxon>
        <taxon>Burkholderia cepacia complex</taxon>
    </lineage>
</organism>
<comment type="caution">
    <text evidence="2">The sequence shown here is derived from an EMBL/GenBank/DDBJ whole genome shotgun (WGS) entry which is preliminary data.</text>
</comment>
<keyword evidence="3" id="KW-1185">Reference proteome</keyword>
<feature type="transmembrane region" description="Helical" evidence="1">
    <location>
        <begin position="85"/>
        <end position="105"/>
    </location>
</feature>
<protein>
    <recommendedName>
        <fullName evidence="4">MotA/TolQ/ExbB proton channel domain-containing protein</fullName>
    </recommendedName>
</protein>
<accession>A0ABT8NVV5</accession>
<keyword evidence="1" id="KW-1133">Transmembrane helix</keyword>
<dbReference type="Proteomes" id="UP001172217">
    <property type="component" value="Unassembled WGS sequence"/>
</dbReference>
<evidence type="ECO:0000313" key="2">
    <source>
        <dbReference type="EMBL" id="MDN7525185.1"/>
    </source>
</evidence>
<keyword evidence="1" id="KW-0812">Transmembrane</keyword>
<evidence type="ECO:0000313" key="3">
    <source>
        <dbReference type="Proteomes" id="UP001172217"/>
    </source>
</evidence>